<protein>
    <submittedName>
        <fullName evidence="1">Uncharacterized protein</fullName>
    </submittedName>
</protein>
<dbReference type="InParanoid" id="A0A132B3E3"/>
<name>A0A132B3E3_MOLSC</name>
<dbReference type="AlphaFoldDB" id="A0A132B3E3"/>
<sequence>MACSSVTRGRYSKSAQTFDVWDRRIMRPKVGRNQESAASLLRVLPHFNIVTYPRLSTRKFDNITNPSQGGHGQGQRRKIFTMLVSDLLSLYQETTAQIFRNPKFTPIYACCKALARNRRVTMSGVGLSTMRMRCMEIKHKSAHPGCRANLQSFLRLTFANLL</sequence>
<organism evidence="1 2">
    <name type="scientific">Mollisia scopiformis</name>
    <name type="common">Conifer needle endophyte fungus</name>
    <name type="synonym">Phialocephala scopiformis</name>
    <dbReference type="NCBI Taxonomy" id="149040"/>
    <lineage>
        <taxon>Eukaryota</taxon>
        <taxon>Fungi</taxon>
        <taxon>Dikarya</taxon>
        <taxon>Ascomycota</taxon>
        <taxon>Pezizomycotina</taxon>
        <taxon>Leotiomycetes</taxon>
        <taxon>Helotiales</taxon>
        <taxon>Mollisiaceae</taxon>
        <taxon>Mollisia</taxon>
    </lineage>
</organism>
<dbReference type="RefSeq" id="XP_018061271.1">
    <property type="nucleotide sequence ID" value="XM_018207065.1"/>
</dbReference>
<dbReference type="GeneID" id="28816791"/>
<evidence type="ECO:0000313" key="1">
    <source>
        <dbReference type="EMBL" id="KUJ06916.1"/>
    </source>
</evidence>
<reference evidence="1 2" key="1">
    <citation type="submission" date="2015-10" db="EMBL/GenBank/DDBJ databases">
        <title>Full genome of DAOMC 229536 Phialocephala scopiformis, a fungal endophyte of spruce producing the potent anti-insectan compound rugulosin.</title>
        <authorList>
            <consortium name="DOE Joint Genome Institute"/>
            <person name="Walker A.K."/>
            <person name="Frasz S.L."/>
            <person name="Seifert K.A."/>
            <person name="Miller J.D."/>
            <person name="Mondo S.J."/>
            <person name="Labutti K."/>
            <person name="Lipzen A."/>
            <person name="Dockter R."/>
            <person name="Kennedy M."/>
            <person name="Grigoriev I.V."/>
            <person name="Spatafora J.W."/>
        </authorList>
    </citation>
    <scope>NUCLEOTIDE SEQUENCE [LARGE SCALE GENOMIC DNA]</scope>
    <source>
        <strain evidence="1 2">CBS 120377</strain>
    </source>
</reference>
<keyword evidence="2" id="KW-1185">Reference proteome</keyword>
<proteinExistence type="predicted"/>
<accession>A0A132B3E3</accession>
<dbReference type="Proteomes" id="UP000070700">
    <property type="component" value="Unassembled WGS sequence"/>
</dbReference>
<dbReference type="KEGG" id="psco:LY89DRAFT_372228"/>
<gene>
    <name evidence="1" type="ORF">LY89DRAFT_372228</name>
</gene>
<dbReference type="EMBL" id="KQ947442">
    <property type="protein sequence ID" value="KUJ06916.1"/>
    <property type="molecule type" value="Genomic_DNA"/>
</dbReference>
<evidence type="ECO:0000313" key="2">
    <source>
        <dbReference type="Proteomes" id="UP000070700"/>
    </source>
</evidence>